<dbReference type="AlphaFoldDB" id="A0A6G0XJG3"/>
<dbReference type="Pfam" id="PF16064">
    <property type="entry name" value="DUF4806"/>
    <property type="match status" value="1"/>
</dbReference>
<reference evidence="3 4" key="1">
    <citation type="submission" date="2019-08" db="EMBL/GenBank/DDBJ databases">
        <title>Whole genome of Aphis craccivora.</title>
        <authorList>
            <person name="Voronova N.V."/>
            <person name="Shulinski R.S."/>
            <person name="Bandarenka Y.V."/>
            <person name="Zhorov D.G."/>
            <person name="Warner D."/>
        </authorList>
    </citation>
    <scope>NUCLEOTIDE SEQUENCE [LARGE SCALE GENOMIC DNA]</scope>
    <source>
        <strain evidence="3">180601</strain>
        <tissue evidence="3">Whole Body</tissue>
    </source>
</reference>
<proteinExistence type="predicted"/>
<feature type="domain" description="DUF4806" evidence="2">
    <location>
        <begin position="874"/>
        <end position="946"/>
    </location>
</feature>
<evidence type="ECO:0000259" key="2">
    <source>
        <dbReference type="Pfam" id="PF16064"/>
    </source>
</evidence>
<organism evidence="3 4">
    <name type="scientific">Aphis craccivora</name>
    <name type="common">Cowpea aphid</name>
    <dbReference type="NCBI Taxonomy" id="307492"/>
    <lineage>
        <taxon>Eukaryota</taxon>
        <taxon>Metazoa</taxon>
        <taxon>Ecdysozoa</taxon>
        <taxon>Arthropoda</taxon>
        <taxon>Hexapoda</taxon>
        <taxon>Insecta</taxon>
        <taxon>Pterygota</taxon>
        <taxon>Neoptera</taxon>
        <taxon>Paraneoptera</taxon>
        <taxon>Hemiptera</taxon>
        <taxon>Sternorrhyncha</taxon>
        <taxon>Aphidomorpha</taxon>
        <taxon>Aphidoidea</taxon>
        <taxon>Aphididae</taxon>
        <taxon>Aphidini</taxon>
        <taxon>Aphis</taxon>
        <taxon>Aphis</taxon>
    </lineage>
</organism>
<evidence type="ECO:0000256" key="1">
    <source>
        <dbReference type="SAM" id="MobiDB-lite"/>
    </source>
</evidence>
<accession>A0A6G0XJG3</accession>
<protein>
    <submittedName>
        <fullName evidence="3">DUF4806 domain-containing protein</fullName>
    </submittedName>
</protein>
<dbReference type="PANTHER" id="PTHR33053:SF24">
    <property type="entry name" value="TRANSPOSASE DOMAIN-CONTAINING PROTEIN"/>
    <property type="match status" value="1"/>
</dbReference>
<dbReference type="EMBL" id="VUJU01007801">
    <property type="protein sequence ID" value="KAF0740319.1"/>
    <property type="molecule type" value="Genomic_DNA"/>
</dbReference>
<name>A0A6G0XJG3_APHCR</name>
<sequence>MSESERTKRRKIREEINILHNVYSHSASRDNLNINTQVSTTDQTKQQLGPNCIPCSSAVEIGESSVLFSSLSSSLSYDHSNLVTHPEQSTYLSSSIISKPVTPSHSSDNTSDHYPDYSIQNFLASWAVEYNIPHNAVNGLLKGLKKHECFNYLPADCRTILKTPSSASKHIRKVEPGLYHHFGLANGIKLNLPSNVDEVKIAIGIDGLPISKSSSNQFWPILAYIKVESPLPKQVFLVGLYYGTEKPHCSNDFLLDFVEEAKELTSNGILINSVKINVIINVFCCDSPAKSFILKVKGHSGFSSCTRCKIEGEYIDHRVCFPYTRVMSTSRDHNSYINTLDEDFHVYDTISNLAELPNFDAVYSFSLDYLHLVNIGVMKKLLMLWVNKGPLNIRIRARKIDELSNLILKLNSYITSDFVRKGRSIQELSRWKATEHRFFLLYTGPIVLKNIITEACYTNFMTLNIAMLILLSPNCSFLVDFAKELLDFFVMSFQKIYGQQFVSHNVHGLLHICDDYLRYGPLDNCSTFVFENFMKELKSFLRKHDKPLQQIMFGWNIVNFTEDNTVSVVPDIWLKKNICAWPKDQKNSQKIIESRVKPNKNDFYFYNIRKMSGKTYTSLDKAKSKLPKAMIKSDLSSTEDENFNGVPKYDLKRSASPKNKLSKKVKLHSEFQHESSSSCPPQYNPVKDTIDENVFYSQSIINQISTVSDNDSSILSDFDDSDKDQTWIAKPKKNSEKEFDSISPLKVTPTKSIPSPVFVMTSPSGPWRVNTEVDIEKNHTNNSGESKTANKFNNLKNSTVKNNCVKRQLQYPVENQSMISDFYNISLTSFSFLKYEVQALKILCHSINENIEKIMNNSSGTTFVGDDLDIETLFPIKNDEDLLVLHNKVQDKDLRKLLVSKISLFVGKKDIRNSVRRIMGRMFDDSFLVNYSLYGFKQKKSFSNLACYRLIIDALRLHLKYKTHTDKEIDDPLGIWLSHAPYRLAAQKKI</sequence>
<feature type="region of interest" description="Disordered" evidence="1">
    <location>
        <begin position="646"/>
        <end position="684"/>
    </location>
</feature>
<keyword evidence="4" id="KW-1185">Reference proteome</keyword>
<dbReference type="OrthoDB" id="10015795at2759"/>
<evidence type="ECO:0000313" key="4">
    <source>
        <dbReference type="Proteomes" id="UP000478052"/>
    </source>
</evidence>
<gene>
    <name evidence="3" type="ORF">FWK35_00031107</name>
</gene>
<dbReference type="PANTHER" id="PTHR33053">
    <property type="entry name" value="PROTEIN, PUTATIVE-RELATED"/>
    <property type="match status" value="1"/>
</dbReference>
<comment type="caution">
    <text evidence="3">The sequence shown here is derived from an EMBL/GenBank/DDBJ whole genome shotgun (WGS) entry which is preliminary data.</text>
</comment>
<dbReference type="InterPro" id="IPR032071">
    <property type="entry name" value="DUF4806"/>
</dbReference>
<evidence type="ECO:0000313" key="3">
    <source>
        <dbReference type="EMBL" id="KAF0740319.1"/>
    </source>
</evidence>
<dbReference type="Proteomes" id="UP000478052">
    <property type="component" value="Unassembled WGS sequence"/>
</dbReference>